<dbReference type="GO" id="GO:0030170">
    <property type="term" value="F:pyridoxal phosphate binding"/>
    <property type="evidence" value="ECO:0007669"/>
    <property type="project" value="UniProtKB-UniRule"/>
</dbReference>
<proteinExistence type="inferred from homology"/>
<feature type="modified residue" description="N6-(pyridoxal phosphate)lysine" evidence="5 7">
    <location>
        <position position="76"/>
    </location>
</feature>
<dbReference type="GO" id="GO:0008836">
    <property type="term" value="F:diaminopimelate decarboxylase activity"/>
    <property type="evidence" value="ECO:0007669"/>
    <property type="project" value="UniProtKB-UniRule"/>
</dbReference>
<evidence type="ECO:0000313" key="10">
    <source>
        <dbReference type="EMBL" id="AGY59847.1"/>
    </source>
</evidence>
<dbReference type="InterPro" id="IPR009006">
    <property type="entry name" value="Ala_racemase/Decarboxylase_C"/>
</dbReference>
<dbReference type="RefSeq" id="WP_023175159.1">
    <property type="nucleotide sequence ID" value="NC_022600.1"/>
</dbReference>
<dbReference type="InterPro" id="IPR022644">
    <property type="entry name" value="De-COase2_N"/>
</dbReference>
<keyword evidence="11" id="KW-1185">Reference proteome</keyword>
<dbReference type="HOGENOM" id="CLU_026444_0_1_3"/>
<keyword evidence="5" id="KW-0028">Amino-acid biosynthesis</keyword>
<dbReference type="Gene3D" id="2.40.37.10">
    <property type="entry name" value="Lyase, Ornithine Decarboxylase, Chain A, domain 1"/>
    <property type="match status" value="1"/>
</dbReference>
<keyword evidence="3 5" id="KW-0663">Pyridoxal phosphate</keyword>
<feature type="binding site" evidence="5">
    <location>
        <position position="339"/>
    </location>
    <ligand>
        <name>substrate</name>
    </ligand>
</feature>
<dbReference type="SUPFAM" id="SSF50621">
    <property type="entry name" value="Alanine racemase C-terminal domain-like"/>
    <property type="match status" value="1"/>
</dbReference>
<dbReference type="eggNOG" id="COG0019">
    <property type="taxonomic scope" value="Bacteria"/>
</dbReference>
<dbReference type="Proteomes" id="UP000017396">
    <property type="component" value="Chromosome"/>
</dbReference>
<dbReference type="STRING" id="1183438.GKIL_3601"/>
<reference evidence="10 11" key="1">
    <citation type="journal article" date="2013" name="PLoS ONE">
        <title>Cultivation and Complete Genome Sequencing of Gloeobacter kilaueensis sp. nov., from a Lava Cave in Kilauea Caldera, Hawai'i.</title>
        <authorList>
            <person name="Saw J.H."/>
            <person name="Schatz M."/>
            <person name="Brown M.V."/>
            <person name="Kunkel D.D."/>
            <person name="Foster J.S."/>
            <person name="Shick H."/>
            <person name="Christensen S."/>
            <person name="Hou S."/>
            <person name="Wan X."/>
            <person name="Donachie S.P."/>
        </authorList>
    </citation>
    <scope>NUCLEOTIDE SEQUENCE [LARGE SCALE GENOMIC DNA]</scope>
    <source>
        <strain evidence="11">JS</strain>
    </source>
</reference>
<gene>
    <name evidence="5 10" type="primary">lysA</name>
    <name evidence="10" type="ORF">GKIL_3601</name>
</gene>
<dbReference type="InterPro" id="IPR000183">
    <property type="entry name" value="Orn/DAP/Arg_de-COase"/>
</dbReference>
<feature type="binding site" evidence="5">
    <location>
        <position position="335"/>
    </location>
    <ligand>
        <name>substrate</name>
    </ligand>
</feature>
<evidence type="ECO:0000256" key="8">
    <source>
        <dbReference type="RuleBase" id="RU003738"/>
    </source>
</evidence>
<evidence type="ECO:0000256" key="2">
    <source>
        <dbReference type="ARBA" id="ARBA00022793"/>
    </source>
</evidence>
<dbReference type="EC" id="4.1.1.20" evidence="5 6"/>
<keyword evidence="4 5" id="KW-0456">Lyase</keyword>
<dbReference type="PRINTS" id="PR01179">
    <property type="entry name" value="ODADCRBXLASE"/>
</dbReference>
<evidence type="ECO:0000313" key="11">
    <source>
        <dbReference type="Proteomes" id="UP000017396"/>
    </source>
</evidence>
<protein>
    <recommendedName>
        <fullName evidence="5 6">Diaminopimelate decarboxylase</fullName>
        <shortName evidence="5">DAP decarboxylase</shortName>
        <shortName evidence="5">DAPDC</shortName>
        <ecNumber evidence="5 6">4.1.1.20</ecNumber>
    </recommendedName>
</protein>
<feature type="binding site" evidence="5">
    <location>
        <position position="367"/>
    </location>
    <ligand>
        <name>substrate</name>
    </ligand>
</feature>
<dbReference type="PATRIC" id="fig|1183438.3.peg.3538"/>
<dbReference type="InterPro" id="IPR029066">
    <property type="entry name" value="PLP-binding_barrel"/>
</dbReference>
<evidence type="ECO:0000256" key="3">
    <source>
        <dbReference type="ARBA" id="ARBA00022898"/>
    </source>
</evidence>
<feature type="domain" description="Orn/DAP/Arg decarboxylase 2 N-terminal" evidence="9">
    <location>
        <begin position="56"/>
        <end position="301"/>
    </location>
</feature>
<comment type="pathway">
    <text evidence="5 8">Amino-acid biosynthesis; L-lysine biosynthesis via DAP pathway; L-lysine from DL-2,6-diaminopimelate: step 1/1.</text>
</comment>
<sequence length="443" mass="47465">MVAARSPNQSLTPLSALIDGQGHLVVGGCDVVELARRFGTPLYIVDELTLREGCRQYVEALERYYPGPSQVLYASKAWSNLAICALVHLCGLGIDAVSEGELQTALLAGVPGQQIYLHGNNKSEAEIRRAATVRATVVADNWLDLQTLQAAASDEPVRVMVRVTPGIDIHTHDYIRTGHVDSKFGFNLEDLGDVLAFLAATPQLVAVGLHAHIGSQSFELAPHADVAKLLLEWFAKAAALGLADFNELNVGGGLGIRYIEADDPPSIEQWVQTICEAVVQACEAQRLPLPKLLCEPGRSLVGPACITAYTVGSTKTVPGVRTYIAIDGGMSDNPRPITYGARYSAALANRMNDERSATVTVAGKHCESGDVLLRDVDLPPPEKGDCLVIFGTGAYNCSMASNYNRLGRPAAVVVGGGDSSLILRREDLDDLLRCDCLPLRLRT</sequence>
<evidence type="ECO:0000256" key="6">
    <source>
        <dbReference type="NCBIfam" id="TIGR01048"/>
    </source>
</evidence>
<feature type="binding site" evidence="5">
    <location>
        <position position="253"/>
    </location>
    <ligand>
        <name>pyridoxal 5'-phosphate</name>
        <dbReference type="ChEBI" id="CHEBI:597326"/>
    </ligand>
</feature>
<dbReference type="FunFam" id="3.20.20.10:FF:000003">
    <property type="entry name" value="Diaminopimelate decarboxylase"/>
    <property type="match status" value="1"/>
</dbReference>
<dbReference type="GO" id="GO:0009089">
    <property type="term" value="P:lysine biosynthetic process via diaminopimelate"/>
    <property type="evidence" value="ECO:0007669"/>
    <property type="project" value="UniProtKB-UniRule"/>
</dbReference>
<comment type="subunit">
    <text evidence="5">Homodimer.</text>
</comment>
<dbReference type="HAMAP" id="MF_02120">
    <property type="entry name" value="LysA"/>
    <property type="match status" value="1"/>
</dbReference>
<evidence type="ECO:0000256" key="4">
    <source>
        <dbReference type="ARBA" id="ARBA00023239"/>
    </source>
</evidence>
<dbReference type="AlphaFoldDB" id="U5QLK9"/>
<feature type="binding site" evidence="5">
    <location>
        <position position="298"/>
    </location>
    <ligand>
        <name>substrate</name>
    </ligand>
</feature>
<evidence type="ECO:0000256" key="7">
    <source>
        <dbReference type="PIRSR" id="PIRSR600183-50"/>
    </source>
</evidence>
<feature type="binding site" evidence="5">
    <location>
        <begin position="295"/>
        <end position="298"/>
    </location>
    <ligand>
        <name>pyridoxal 5'-phosphate</name>
        <dbReference type="ChEBI" id="CHEBI:597326"/>
    </ligand>
</feature>
<feature type="binding site" evidence="5">
    <location>
        <position position="395"/>
    </location>
    <ligand>
        <name>substrate</name>
    </ligand>
</feature>
<dbReference type="PANTHER" id="PTHR43727:SF2">
    <property type="entry name" value="GROUP IV DECARBOXYLASE"/>
    <property type="match status" value="1"/>
</dbReference>
<accession>U5QLK9</accession>
<keyword evidence="5 8" id="KW-0457">Lysine biosynthesis</keyword>
<evidence type="ECO:0000256" key="1">
    <source>
        <dbReference type="ARBA" id="ARBA00001933"/>
    </source>
</evidence>
<feature type="active site" description="Proton donor" evidence="7">
    <location>
        <position position="366"/>
    </location>
</feature>
<dbReference type="PRINTS" id="PR01181">
    <property type="entry name" value="DAPDCRBXLASE"/>
</dbReference>
<evidence type="ECO:0000259" key="9">
    <source>
        <dbReference type="Pfam" id="PF02784"/>
    </source>
</evidence>
<dbReference type="UniPathway" id="UPA00034">
    <property type="reaction ID" value="UER00027"/>
</dbReference>
<dbReference type="EMBL" id="CP003587">
    <property type="protein sequence ID" value="AGY59847.1"/>
    <property type="molecule type" value="Genomic_DNA"/>
</dbReference>
<dbReference type="Gene3D" id="3.20.20.10">
    <property type="entry name" value="Alanine racemase"/>
    <property type="match status" value="1"/>
</dbReference>
<dbReference type="NCBIfam" id="TIGR01048">
    <property type="entry name" value="lysA"/>
    <property type="match status" value="1"/>
</dbReference>
<keyword evidence="2 5" id="KW-0210">Decarboxylase</keyword>
<comment type="similarity">
    <text evidence="5">Belongs to the Orn/Lys/Arg decarboxylase class-II family. LysA subfamily.</text>
</comment>
<dbReference type="SUPFAM" id="SSF51419">
    <property type="entry name" value="PLP-binding barrel"/>
    <property type="match status" value="1"/>
</dbReference>
<dbReference type="OrthoDB" id="9802241at2"/>
<dbReference type="Pfam" id="PF02784">
    <property type="entry name" value="Orn_Arg_deC_N"/>
    <property type="match status" value="1"/>
</dbReference>
<dbReference type="PANTHER" id="PTHR43727">
    <property type="entry name" value="DIAMINOPIMELATE DECARBOXYLASE"/>
    <property type="match status" value="1"/>
</dbReference>
<organism evidence="10 11">
    <name type="scientific">Gloeobacter kilaueensis (strain ATCC BAA-2537 / CCAP 1431/1 / ULC 316 / JS1)</name>
    <dbReference type="NCBI Taxonomy" id="1183438"/>
    <lineage>
        <taxon>Bacteria</taxon>
        <taxon>Bacillati</taxon>
        <taxon>Cyanobacteriota</taxon>
        <taxon>Cyanophyceae</taxon>
        <taxon>Gloeobacterales</taxon>
        <taxon>Gloeobacteraceae</taxon>
        <taxon>Gloeobacter</taxon>
    </lineage>
</organism>
<feature type="binding site" evidence="5">
    <location>
        <position position="395"/>
    </location>
    <ligand>
        <name>pyridoxal 5'-phosphate</name>
        <dbReference type="ChEBI" id="CHEBI:597326"/>
    </ligand>
</feature>
<comment type="function">
    <text evidence="5">Specifically catalyzes the decarboxylation of meso-diaminopimelate (meso-DAP) to L-lysine.</text>
</comment>
<evidence type="ECO:0000256" key="5">
    <source>
        <dbReference type="HAMAP-Rule" id="MF_02120"/>
    </source>
</evidence>
<comment type="catalytic activity">
    <reaction evidence="5 8">
        <text>meso-2,6-diaminopimelate + H(+) = L-lysine + CO2</text>
        <dbReference type="Rhea" id="RHEA:15101"/>
        <dbReference type="ChEBI" id="CHEBI:15378"/>
        <dbReference type="ChEBI" id="CHEBI:16526"/>
        <dbReference type="ChEBI" id="CHEBI:32551"/>
        <dbReference type="ChEBI" id="CHEBI:57791"/>
        <dbReference type="EC" id="4.1.1.20"/>
    </reaction>
</comment>
<name>U5QLK9_GLOK1</name>
<comment type="cofactor">
    <cofactor evidence="1 5 7 8">
        <name>pyridoxal 5'-phosphate</name>
        <dbReference type="ChEBI" id="CHEBI:597326"/>
    </cofactor>
</comment>
<dbReference type="KEGG" id="glj:GKIL_3601"/>
<dbReference type="InterPro" id="IPR002986">
    <property type="entry name" value="DAP_deCOOHase_LysA"/>
</dbReference>
<dbReference type="CDD" id="cd06828">
    <property type="entry name" value="PLPDE_III_DapDC"/>
    <property type="match status" value="1"/>
</dbReference>